<dbReference type="EMBL" id="CAAALY010083575">
    <property type="protein sequence ID" value="VEL26905.1"/>
    <property type="molecule type" value="Genomic_DNA"/>
</dbReference>
<dbReference type="Proteomes" id="UP000784294">
    <property type="component" value="Unassembled WGS sequence"/>
</dbReference>
<gene>
    <name evidence="1" type="ORF">PXEA_LOCUS20345</name>
</gene>
<proteinExistence type="predicted"/>
<name>A0A448X3I4_9PLAT</name>
<keyword evidence="2" id="KW-1185">Reference proteome</keyword>
<sequence length="131" mass="13803">MTNVAKDCNSNFIIWKHSGPGCLYHSNLSSAASGHTLSSQLIVHELDHTVRRLASAATHQSASLIHLPVWARPTLPTPTPVSTAATAFAQGVVSGLIDEAVSGVDAVTKETKDKVEVVSDVVDQHAQAVQV</sequence>
<evidence type="ECO:0000313" key="1">
    <source>
        <dbReference type="EMBL" id="VEL26905.1"/>
    </source>
</evidence>
<organism evidence="1 2">
    <name type="scientific">Protopolystoma xenopodis</name>
    <dbReference type="NCBI Taxonomy" id="117903"/>
    <lineage>
        <taxon>Eukaryota</taxon>
        <taxon>Metazoa</taxon>
        <taxon>Spiralia</taxon>
        <taxon>Lophotrochozoa</taxon>
        <taxon>Platyhelminthes</taxon>
        <taxon>Monogenea</taxon>
        <taxon>Polyopisthocotylea</taxon>
        <taxon>Polystomatidea</taxon>
        <taxon>Polystomatidae</taxon>
        <taxon>Protopolystoma</taxon>
    </lineage>
</organism>
<accession>A0A448X3I4</accession>
<comment type="caution">
    <text evidence="1">The sequence shown here is derived from an EMBL/GenBank/DDBJ whole genome shotgun (WGS) entry which is preliminary data.</text>
</comment>
<evidence type="ECO:0000313" key="2">
    <source>
        <dbReference type="Proteomes" id="UP000784294"/>
    </source>
</evidence>
<reference evidence="1" key="1">
    <citation type="submission" date="2018-11" db="EMBL/GenBank/DDBJ databases">
        <authorList>
            <consortium name="Pathogen Informatics"/>
        </authorList>
    </citation>
    <scope>NUCLEOTIDE SEQUENCE</scope>
</reference>
<protein>
    <submittedName>
        <fullName evidence="1">Uncharacterized protein</fullName>
    </submittedName>
</protein>
<dbReference type="AlphaFoldDB" id="A0A448X3I4"/>